<organism evidence="6 7">
    <name type="scientific">Sinanodonta woodiana</name>
    <name type="common">Chinese pond mussel</name>
    <name type="synonym">Anodonta woodiana</name>
    <dbReference type="NCBI Taxonomy" id="1069815"/>
    <lineage>
        <taxon>Eukaryota</taxon>
        <taxon>Metazoa</taxon>
        <taxon>Spiralia</taxon>
        <taxon>Lophotrochozoa</taxon>
        <taxon>Mollusca</taxon>
        <taxon>Bivalvia</taxon>
        <taxon>Autobranchia</taxon>
        <taxon>Heteroconchia</taxon>
        <taxon>Palaeoheterodonta</taxon>
        <taxon>Unionida</taxon>
        <taxon>Unionoidea</taxon>
        <taxon>Unionidae</taxon>
        <taxon>Unioninae</taxon>
        <taxon>Sinanodonta</taxon>
    </lineage>
</organism>
<protein>
    <recommendedName>
        <fullName evidence="8">MULE transposase domain-containing protein</fullName>
    </recommendedName>
</protein>
<dbReference type="Pfam" id="PF10551">
    <property type="entry name" value="MULE"/>
    <property type="match status" value="1"/>
</dbReference>
<evidence type="ECO:0000313" key="6">
    <source>
        <dbReference type="EMBL" id="KAL3853327.1"/>
    </source>
</evidence>
<evidence type="ECO:0000256" key="1">
    <source>
        <dbReference type="ARBA" id="ARBA00022723"/>
    </source>
</evidence>
<proteinExistence type="predicted"/>
<dbReference type="EMBL" id="JBJQND010000015">
    <property type="protein sequence ID" value="KAL3853327.1"/>
    <property type="molecule type" value="Genomic_DNA"/>
</dbReference>
<evidence type="ECO:0000256" key="2">
    <source>
        <dbReference type="ARBA" id="ARBA00022771"/>
    </source>
</evidence>
<gene>
    <name evidence="6" type="ORF">ACJMK2_016875</name>
</gene>
<dbReference type="PANTHER" id="PTHR47160">
    <property type="entry name" value="PUTATIVE-RELATED"/>
    <property type="match status" value="1"/>
</dbReference>
<accession>A0ABD3UYJ4</accession>
<dbReference type="GO" id="GO:0008270">
    <property type="term" value="F:zinc ion binding"/>
    <property type="evidence" value="ECO:0007669"/>
    <property type="project" value="UniProtKB-KW"/>
</dbReference>
<dbReference type="Proteomes" id="UP001634394">
    <property type="component" value="Unassembled WGS sequence"/>
</dbReference>
<comment type="caution">
    <text evidence="6">The sequence shown here is derived from an EMBL/GenBank/DDBJ whole genome shotgun (WGS) entry which is preliminary data.</text>
</comment>
<keyword evidence="3" id="KW-0862">Zinc</keyword>
<keyword evidence="7" id="KW-1185">Reference proteome</keyword>
<dbReference type="InterPro" id="IPR007588">
    <property type="entry name" value="Znf_FLYWCH"/>
</dbReference>
<keyword evidence="1" id="KW-0479">Metal-binding</keyword>
<evidence type="ECO:0000259" key="4">
    <source>
        <dbReference type="Pfam" id="PF04500"/>
    </source>
</evidence>
<evidence type="ECO:0000256" key="3">
    <source>
        <dbReference type="ARBA" id="ARBA00022833"/>
    </source>
</evidence>
<evidence type="ECO:0008006" key="8">
    <source>
        <dbReference type="Google" id="ProtNLM"/>
    </source>
</evidence>
<keyword evidence="2" id="KW-0863">Zinc-finger</keyword>
<sequence length="448" mass="51609">MELETVVSIRGKNKVVLNGFVYVKQKSLANNVISYECERRRGAGKNTSECRAKVKLNEDLSVVSYLNEHTHTVDSVHSEEIEETPQQIMGQELQQLSQQAAVQMVTIRHLRRNIRRVKHKKNAVHPLSVDRTFEIPEEYKSLADGENFLLYDSGCDDPNRILIFGTKRTLNLIKDSQHWFMDGTFKVIPELFFQLYTVHALVTGSIVPCLFVLLPNKTQVTYCRLFEEIKVLQPQVHPTTITMDFEKAAINAATECFANVEIHGFFFHLAQNIFRKIQSVGRQDQYQNDENFALSIWMIAALAFVPSKKVIESFKTPHESLSEEFATVMDYFEDNYIAVFDKSIWSVHSRVANSLPRINNAVERWHRKMLSAVSCLHPNTSVWSFLRILKREQSLNNVNLNQIFGGDLPEQPKMKNKDCSSRITNIVADFDNHDTIEYLKAIAYNINF</sequence>
<evidence type="ECO:0000259" key="5">
    <source>
        <dbReference type="Pfam" id="PF10551"/>
    </source>
</evidence>
<dbReference type="Pfam" id="PF04500">
    <property type="entry name" value="FLYWCH"/>
    <property type="match status" value="1"/>
</dbReference>
<evidence type="ECO:0000313" key="7">
    <source>
        <dbReference type="Proteomes" id="UP001634394"/>
    </source>
</evidence>
<name>A0ABD3UYJ4_SINWO</name>
<reference evidence="6 7" key="1">
    <citation type="submission" date="2024-11" db="EMBL/GenBank/DDBJ databases">
        <title>Chromosome-level genome assembly of the freshwater bivalve Anodonta woodiana.</title>
        <authorList>
            <person name="Chen X."/>
        </authorList>
    </citation>
    <scope>NUCLEOTIDE SEQUENCE [LARGE SCALE GENOMIC DNA]</scope>
    <source>
        <strain evidence="6">MN2024</strain>
        <tissue evidence="6">Gills</tissue>
    </source>
</reference>
<feature type="domain" description="MULE transposase" evidence="5">
    <location>
        <begin position="179"/>
        <end position="272"/>
    </location>
</feature>
<dbReference type="InterPro" id="IPR018289">
    <property type="entry name" value="MULE_transposase_dom"/>
</dbReference>
<dbReference type="PANTHER" id="PTHR47160:SF10">
    <property type="entry name" value="MULE TRANSPOSASE DOMAIN-CONTAINING PROTEIN"/>
    <property type="match status" value="1"/>
</dbReference>
<dbReference type="Gene3D" id="2.20.25.240">
    <property type="match status" value="1"/>
</dbReference>
<feature type="domain" description="FLYWCH-type" evidence="4">
    <location>
        <begin position="8"/>
        <end position="71"/>
    </location>
</feature>
<dbReference type="AlphaFoldDB" id="A0ABD3UYJ4"/>